<organism evidence="2 3">
    <name type="scientific">Cordylochernes scorpioides</name>
    <dbReference type="NCBI Taxonomy" id="51811"/>
    <lineage>
        <taxon>Eukaryota</taxon>
        <taxon>Metazoa</taxon>
        <taxon>Ecdysozoa</taxon>
        <taxon>Arthropoda</taxon>
        <taxon>Chelicerata</taxon>
        <taxon>Arachnida</taxon>
        <taxon>Pseudoscorpiones</taxon>
        <taxon>Cheliferoidea</taxon>
        <taxon>Chernetidae</taxon>
        <taxon>Cordylochernes</taxon>
    </lineage>
</organism>
<keyword evidence="3" id="KW-1185">Reference proteome</keyword>
<feature type="compositionally biased region" description="Polar residues" evidence="1">
    <location>
        <begin position="426"/>
        <end position="435"/>
    </location>
</feature>
<proteinExistence type="predicted"/>
<reference evidence="2 3" key="1">
    <citation type="submission" date="2022-03" db="EMBL/GenBank/DDBJ databases">
        <title>A chromosomal length assembly of Cordylochernes scorpioides.</title>
        <authorList>
            <person name="Zeh D."/>
            <person name="Zeh J."/>
        </authorList>
    </citation>
    <scope>NUCLEOTIDE SEQUENCE [LARGE SCALE GENOMIC DNA]</scope>
    <source>
        <strain evidence="2">IN4F17</strain>
        <tissue evidence="2">Whole Body</tissue>
    </source>
</reference>
<gene>
    <name evidence="2" type="ORF">LAZ67_23001873</name>
</gene>
<dbReference type="PANTHER" id="PTHR47831">
    <property type="entry name" value="GENERAL TRANSCRIPTION FACTOR II-I REPEAT DOMAIN-CONTAINING PROTEIN 2"/>
    <property type="match status" value="1"/>
</dbReference>
<evidence type="ECO:0000313" key="3">
    <source>
        <dbReference type="Proteomes" id="UP001235939"/>
    </source>
</evidence>
<dbReference type="PANTHER" id="PTHR47831:SF1">
    <property type="entry name" value="GENERAL TRANSCRIPTION FACTOR II-I REPEAT DOMAIN-CONTAINING PROTEIN 2A-RELATED"/>
    <property type="match status" value="1"/>
</dbReference>
<name>A0ABY6LRC3_9ARAC</name>
<sequence length="435" mass="49531">MCDQVNAFKCKLVLWEKQLKNEDLMHFPTCNVYKSSLGETASYQKYAEKILSLRNEFETRFSDFKSLEGKFTLFSSIFSINIESVPNHMQMEVIDIQCDSDLKAKFIEVGVSEFYKYLPARFENTRKLAYEIMSMFGSTYRCEQLFSLMKGNKSPIRSRITDVHLGTNPGPYHNRLRILAVFDDGRRAGSFSGPAPVVLVFVRLLEGEQLLVYKENALPSLTSGPMLELATSFQAYALVIIREELNSLKLAHLEVEFLYRYSMYRRLAYAGLTVWGNIAYDIRSPLIRIEGTMTVQPYVDDVLRPLTLLFLQRLPNAIFQQDNARPHTAHISQHVLHETSVLSCHQKWTAIPQDTIESVPRHVDIAFQAESEASYSVCTQSKLFIPGGWLMEQSDSEAWNGRSGRNGQLARAKISFSSGRPDGAPTQESTLLRTD</sequence>
<dbReference type="InterPro" id="IPR036397">
    <property type="entry name" value="RNaseH_sf"/>
</dbReference>
<accession>A0ABY6LRC3</accession>
<evidence type="ECO:0000256" key="1">
    <source>
        <dbReference type="SAM" id="MobiDB-lite"/>
    </source>
</evidence>
<dbReference type="Gene3D" id="3.30.420.10">
    <property type="entry name" value="Ribonuclease H-like superfamily/Ribonuclease H"/>
    <property type="match status" value="1"/>
</dbReference>
<dbReference type="EMBL" id="CP092885">
    <property type="protein sequence ID" value="UYV83646.1"/>
    <property type="molecule type" value="Genomic_DNA"/>
</dbReference>
<protein>
    <submittedName>
        <fullName evidence="2">GTF2IRD2</fullName>
    </submittedName>
</protein>
<dbReference type="InterPro" id="IPR042224">
    <property type="entry name" value="GTF2IRD2"/>
</dbReference>
<evidence type="ECO:0000313" key="2">
    <source>
        <dbReference type="EMBL" id="UYV83646.1"/>
    </source>
</evidence>
<dbReference type="Proteomes" id="UP001235939">
    <property type="component" value="Chromosome 23"/>
</dbReference>
<feature type="region of interest" description="Disordered" evidence="1">
    <location>
        <begin position="415"/>
        <end position="435"/>
    </location>
</feature>